<evidence type="ECO:0000313" key="2">
    <source>
        <dbReference type="Proteomes" id="UP000593567"/>
    </source>
</evidence>
<reference evidence="1" key="1">
    <citation type="submission" date="2020-06" db="EMBL/GenBank/DDBJ databases">
        <title>Draft genome of Bugula neritina, a colonial animal packing powerful symbionts and potential medicines.</title>
        <authorList>
            <person name="Rayko M."/>
        </authorList>
    </citation>
    <scope>NUCLEOTIDE SEQUENCE [LARGE SCALE GENOMIC DNA]</scope>
    <source>
        <strain evidence="1">Kwan_BN1</strain>
    </source>
</reference>
<dbReference type="AlphaFoldDB" id="A0A7J7IWW2"/>
<evidence type="ECO:0000313" key="1">
    <source>
        <dbReference type="EMBL" id="KAF6018403.1"/>
    </source>
</evidence>
<proteinExistence type="predicted"/>
<protein>
    <submittedName>
        <fullName evidence="1">Uncharacterized protein</fullName>
    </submittedName>
</protein>
<organism evidence="1 2">
    <name type="scientific">Bugula neritina</name>
    <name type="common">Brown bryozoan</name>
    <name type="synonym">Sertularia neritina</name>
    <dbReference type="NCBI Taxonomy" id="10212"/>
    <lineage>
        <taxon>Eukaryota</taxon>
        <taxon>Metazoa</taxon>
        <taxon>Spiralia</taxon>
        <taxon>Lophotrochozoa</taxon>
        <taxon>Bryozoa</taxon>
        <taxon>Gymnolaemata</taxon>
        <taxon>Cheilostomatida</taxon>
        <taxon>Flustrina</taxon>
        <taxon>Buguloidea</taxon>
        <taxon>Bugulidae</taxon>
        <taxon>Bugula</taxon>
    </lineage>
</organism>
<sequence length="119" mass="13611">MALPPSDMTTKLRSHRTLATSVANSQQFTIITKFFQCGKIFKQCHDKIYLQNNKLLFTYDSYLAVYMKLFSLLHLVPVSFYTGYSSEGVGFLIKQLPGTVHLANRLTCCELSSFVWDEL</sequence>
<name>A0A7J7IWW2_BUGNE</name>
<dbReference type="EMBL" id="VXIV02003311">
    <property type="protein sequence ID" value="KAF6018403.1"/>
    <property type="molecule type" value="Genomic_DNA"/>
</dbReference>
<gene>
    <name evidence="1" type="ORF">EB796_023259</name>
</gene>
<accession>A0A7J7IWW2</accession>
<keyword evidence="2" id="KW-1185">Reference proteome</keyword>
<comment type="caution">
    <text evidence="1">The sequence shown here is derived from an EMBL/GenBank/DDBJ whole genome shotgun (WGS) entry which is preliminary data.</text>
</comment>
<dbReference type="Proteomes" id="UP000593567">
    <property type="component" value="Unassembled WGS sequence"/>
</dbReference>